<proteinExistence type="predicted"/>
<dbReference type="Pfam" id="PF07045">
    <property type="entry name" value="DUF1330"/>
    <property type="match status" value="1"/>
</dbReference>
<dbReference type="AlphaFoldDB" id="A0A076MTY2"/>
<dbReference type="eggNOG" id="COG5470">
    <property type="taxonomic scope" value="Bacteria"/>
</dbReference>
<keyword evidence="3" id="KW-1185">Reference proteome</keyword>
<gene>
    <name evidence="2" type="ORF">AMETH_2279</name>
</gene>
<dbReference type="SUPFAM" id="SSF54909">
    <property type="entry name" value="Dimeric alpha+beta barrel"/>
    <property type="match status" value="1"/>
</dbReference>
<protein>
    <recommendedName>
        <fullName evidence="1">DUF1330 domain-containing protein</fullName>
    </recommendedName>
</protein>
<organism evidence="2 3">
    <name type="scientific">Amycolatopsis methanolica 239</name>
    <dbReference type="NCBI Taxonomy" id="1068978"/>
    <lineage>
        <taxon>Bacteria</taxon>
        <taxon>Bacillati</taxon>
        <taxon>Actinomycetota</taxon>
        <taxon>Actinomycetes</taxon>
        <taxon>Pseudonocardiales</taxon>
        <taxon>Pseudonocardiaceae</taxon>
        <taxon>Amycolatopsis</taxon>
        <taxon>Amycolatopsis methanolica group</taxon>
    </lineage>
</organism>
<dbReference type="Gene3D" id="3.30.70.100">
    <property type="match status" value="1"/>
</dbReference>
<evidence type="ECO:0000259" key="1">
    <source>
        <dbReference type="Pfam" id="PF07045"/>
    </source>
</evidence>
<dbReference type="EMBL" id="CP009110">
    <property type="protein sequence ID" value="AIJ22371.1"/>
    <property type="molecule type" value="Genomic_DNA"/>
</dbReference>
<dbReference type="PATRIC" id="fig|1068978.7.peg.2423"/>
<feature type="domain" description="DUF1330" evidence="1">
    <location>
        <begin position="2"/>
        <end position="95"/>
    </location>
</feature>
<evidence type="ECO:0000313" key="2">
    <source>
        <dbReference type="EMBL" id="AIJ22371.1"/>
    </source>
</evidence>
<dbReference type="PANTHER" id="PTHR41521:SF4">
    <property type="entry name" value="BLR0684 PROTEIN"/>
    <property type="match status" value="1"/>
</dbReference>
<sequence length="113" mass="12171">MTAYAIAHLMPAEPHPDVAEYLERTQSTLDPFGGRFLVHGAPVEFREGDWPGHLVMIGCPTAADARAWYDSPAYQEILPLRADHIAGSVVIVDGVEPGHDSAAMGEAMRAAMT</sequence>
<dbReference type="STRING" id="1068978.AMETH_2279"/>
<name>A0A076MTY2_AMYME</name>
<evidence type="ECO:0000313" key="3">
    <source>
        <dbReference type="Proteomes" id="UP000062973"/>
    </source>
</evidence>
<accession>A0A076MTY2</accession>
<dbReference type="InterPro" id="IPR010753">
    <property type="entry name" value="DUF1330"/>
</dbReference>
<dbReference type="OrthoDB" id="9806380at2"/>
<dbReference type="RefSeq" id="WP_017981584.1">
    <property type="nucleotide sequence ID" value="NZ_AQUL01000001.1"/>
</dbReference>
<reference evidence="2 3" key="1">
    <citation type="submission" date="2014-07" db="EMBL/GenBank/DDBJ databases">
        <title>Whole Genome Sequence of the Amycolatopsis methanolica 239.</title>
        <authorList>
            <person name="Tang B."/>
        </authorList>
    </citation>
    <scope>NUCLEOTIDE SEQUENCE [LARGE SCALE GENOMIC DNA]</scope>
    <source>
        <strain evidence="2 3">239</strain>
    </source>
</reference>
<dbReference type="HOGENOM" id="CLU_145407_0_0_11"/>
<dbReference type="KEGG" id="amq:AMETH_2279"/>
<dbReference type="Proteomes" id="UP000062973">
    <property type="component" value="Chromosome"/>
</dbReference>
<dbReference type="PANTHER" id="PTHR41521">
    <property type="match status" value="1"/>
</dbReference>
<dbReference type="InterPro" id="IPR011008">
    <property type="entry name" value="Dimeric_a/b-barrel"/>
</dbReference>